<dbReference type="RefSeq" id="WP_065200365.1">
    <property type="nucleotide sequence ID" value="NZ_LYVJ01000013.1"/>
</dbReference>
<protein>
    <submittedName>
        <fullName evidence="2">Uncharacterized protein</fullName>
    </submittedName>
</protein>
<dbReference type="EMBL" id="LYVJ01000013">
    <property type="protein sequence ID" value="OBU64842.1"/>
    <property type="molecule type" value="Genomic_DNA"/>
</dbReference>
<name>A0A1A6XMW1_STEMA</name>
<evidence type="ECO:0000313" key="3">
    <source>
        <dbReference type="Proteomes" id="UP000092256"/>
    </source>
</evidence>
<dbReference type="Proteomes" id="UP000092256">
    <property type="component" value="Unassembled WGS sequence"/>
</dbReference>
<organism evidence="2 3">
    <name type="scientific">Stenotrophomonas maltophilia</name>
    <name type="common">Pseudomonas maltophilia</name>
    <name type="synonym">Xanthomonas maltophilia</name>
    <dbReference type="NCBI Taxonomy" id="40324"/>
    <lineage>
        <taxon>Bacteria</taxon>
        <taxon>Pseudomonadati</taxon>
        <taxon>Pseudomonadota</taxon>
        <taxon>Gammaproteobacteria</taxon>
        <taxon>Lysobacterales</taxon>
        <taxon>Lysobacteraceae</taxon>
        <taxon>Stenotrophomonas</taxon>
        <taxon>Stenotrophomonas maltophilia group</taxon>
    </lineage>
</organism>
<accession>A0A1A6XMW1</accession>
<dbReference type="AlphaFoldDB" id="A0A1A6XMW1"/>
<evidence type="ECO:0000256" key="1">
    <source>
        <dbReference type="SAM" id="SignalP"/>
    </source>
</evidence>
<keyword evidence="1" id="KW-0732">Signal</keyword>
<dbReference type="OrthoDB" id="5703702at2"/>
<evidence type="ECO:0000313" key="2">
    <source>
        <dbReference type="EMBL" id="OBU64842.1"/>
    </source>
</evidence>
<proteinExistence type="predicted"/>
<reference evidence="2 3" key="1">
    <citation type="submission" date="2016-05" db="EMBL/GenBank/DDBJ databases">
        <title>Draft Genome Sequences of Stenotrophomonas maltophilia Strains Sm32COP, Sm41DVV, Sm46PAILV, SmF3, SmF22, SmSOFb1 and SmCVFa1, Isolated from Different Manures, in France.</title>
        <authorList>
            <person name="Nazaret S."/>
            <person name="Bodilis J."/>
        </authorList>
    </citation>
    <scope>NUCLEOTIDE SEQUENCE [LARGE SCALE GENOMIC DNA]</scope>
    <source>
        <strain evidence="2 3">Sm46PAILV</strain>
    </source>
</reference>
<comment type="caution">
    <text evidence="2">The sequence shown here is derived from an EMBL/GenBank/DDBJ whole genome shotgun (WGS) entry which is preliminary data.</text>
</comment>
<feature type="chain" id="PRO_5008353351" evidence="1">
    <location>
        <begin position="22"/>
        <end position="167"/>
    </location>
</feature>
<sequence>MKLLLPLALAGLATTTLPAAAAEIRVAQPVPFAESAIIADAIRNECTIGTTLAQSLAGHAIAHGNTVVSGPVGADSGNGRSLKLELVEAQSAGNAFTGHFKSAAVRGVLFEDGRQVATVTARRISRGGAFGGFKGSCTVLDRTVNAIGEDLAGWLAAPVDNARLGDF</sequence>
<gene>
    <name evidence="2" type="ORF">A9K58_16485</name>
</gene>
<feature type="signal peptide" evidence="1">
    <location>
        <begin position="1"/>
        <end position="21"/>
    </location>
</feature>